<dbReference type="GO" id="GO:0080120">
    <property type="term" value="P:CAAX-box protein maturation"/>
    <property type="evidence" value="ECO:0007669"/>
    <property type="project" value="UniProtKB-ARBA"/>
</dbReference>
<organism evidence="4 5">
    <name type="scientific">Limosilactobacillus equigenerosi DSM 18793 = JCM 14505</name>
    <dbReference type="NCBI Taxonomy" id="1423742"/>
    <lineage>
        <taxon>Bacteria</taxon>
        <taxon>Bacillati</taxon>
        <taxon>Bacillota</taxon>
        <taxon>Bacilli</taxon>
        <taxon>Lactobacillales</taxon>
        <taxon>Lactobacillaceae</taxon>
        <taxon>Limosilactobacillus</taxon>
    </lineage>
</organism>
<gene>
    <name evidence="4" type="ORF">FC21_GL001297</name>
</gene>
<evidence type="ECO:0000256" key="1">
    <source>
        <dbReference type="ARBA" id="ARBA00009067"/>
    </source>
</evidence>
<dbReference type="AlphaFoldDB" id="A0A0R1UTG6"/>
<dbReference type="EMBL" id="AZGC01000030">
    <property type="protein sequence ID" value="KRL94680.1"/>
    <property type="molecule type" value="Genomic_DNA"/>
</dbReference>
<dbReference type="OrthoDB" id="8607342at2"/>
<accession>A0A0R1UTG6</accession>
<feature type="transmembrane region" description="Helical" evidence="2">
    <location>
        <begin position="79"/>
        <end position="104"/>
    </location>
</feature>
<sequence>MKNKQTRRIFGWWLLIAVIYLLVPDTFILLAGHTKQLTGQLIGIMGMLITYLGLIWGGWRLYRRINHLNKMKLTVFQRLQWVIGMYFVLILIVGGLTLLNQLIYHQSQTANNQVIIDLVKQGPLMKWLFGVSTIIFAPIIEELIFRGLMLNLWPHPQATWTPMVVSSILFSLGHVSSNPISFLIYFAMGMCFAYLYRQTGDLKNSMLIHIINNTLAMSSILLMY</sequence>
<evidence type="ECO:0000256" key="2">
    <source>
        <dbReference type="SAM" id="Phobius"/>
    </source>
</evidence>
<dbReference type="RefSeq" id="WP_054653648.1">
    <property type="nucleotide sequence ID" value="NZ_AZGC01000030.1"/>
</dbReference>
<keyword evidence="2" id="KW-0812">Transmembrane</keyword>
<feature type="transmembrane region" description="Helical" evidence="2">
    <location>
        <begin position="37"/>
        <end position="59"/>
    </location>
</feature>
<dbReference type="PANTHER" id="PTHR36435">
    <property type="entry name" value="SLR1288 PROTEIN"/>
    <property type="match status" value="1"/>
</dbReference>
<keyword evidence="5" id="KW-1185">Reference proteome</keyword>
<evidence type="ECO:0000313" key="4">
    <source>
        <dbReference type="EMBL" id="KRL94680.1"/>
    </source>
</evidence>
<dbReference type="InterPro" id="IPR052710">
    <property type="entry name" value="CAAX_protease"/>
</dbReference>
<proteinExistence type="inferred from homology"/>
<comment type="caution">
    <text evidence="4">The sequence shown here is derived from an EMBL/GenBank/DDBJ whole genome shotgun (WGS) entry which is preliminary data.</text>
</comment>
<keyword evidence="2" id="KW-1133">Transmembrane helix</keyword>
<protein>
    <recommendedName>
        <fullName evidence="3">CAAX prenyl protease 2/Lysostaphin resistance protein A-like domain-containing protein</fullName>
    </recommendedName>
</protein>
<evidence type="ECO:0000259" key="3">
    <source>
        <dbReference type="Pfam" id="PF02517"/>
    </source>
</evidence>
<comment type="similarity">
    <text evidence="1">Belongs to the UPF0177 family.</text>
</comment>
<dbReference type="GO" id="GO:0004175">
    <property type="term" value="F:endopeptidase activity"/>
    <property type="evidence" value="ECO:0007669"/>
    <property type="project" value="UniProtKB-ARBA"/>
</dbReference>
<feature type="transmembrane region" description="Helical" evidence="2">
    <location>
        <begin position="157"/>
        <end position="174"/>
    </location>
</feature>
<reference evidence="4 5" key="1">
    <citation type="journal article" date="2015" name="Genome Announc.">
        <title>Expanding the biotechnology potential of lactobacilli through comparative genomics of 213 strains and associated genera.</title>
        <authorList>
            <person name="Sun Z."/>
            <person name="Harris H.M."/>
            <person name="McCann A."/>
            <person name="Guo C."/>
            <person name="Argimon S."/>
            <person name="Zhang W."/>
            <person name="Yang X."/>
            <person name="Jeffery I.B."/>
            <person name="Cooney J.C."/>
            <person name="Kagawa T.F."/>
            <person name="Liu W."/>
            <person name="Song Y."/>
            <person name="Salvetti E."/>
            <person name="Wrobel A."/>
            <person name="Rasinkangas P."/>
            <person name="Parkhill J."/>
            <person name="Rea M.C."/>
            <person name="O'Sullivan O."/>
            <person name="Ritari J."/>
            <person name="Douillard F.P."/>
            <person name="Paul Ross R."/>
            <person name="Yang R."/>
            <person name="Briner A.E."/>
            <person name="Felis G.E."/>
            <person name="de Vos W.M."/>
            <person name="Barrangou R."/>
            <person name="Klaenhammer T.R."/>
            <person name="Caufield P.W."/>
            <person name="Cui Y."/>
            <person name="Zhang H."/>
            <person name="O'Toole P.W."/>
        </authorList>
    </citation>
    <scope>NUCLEOTIDE SEQUENCE [LARGE SCALE GENOMIC DNA]</scope>
    <source>
        <strain evidence="4 5">DSM 18793</strain>
    </source>
</reference>
<dbReference type="PATRIC" id="fig|1423742.4.peg.1344"/>
<keyword evidence="2" id="KW-0472">Membrane</keyword>
<evidence type="ECO:0000313" key="5">
    <source>
        <dbReference type="Proteomes" id="UP000051084"/>
    </source>
</evidence>
<name>A0A0R1UTG6_9LACO</name>
<feature type="domain" description="CAAX prenyl protease 2/Lysostaphin resistance protein A-like" evidence="3">
    <location>
        <begin position="125"/>
        <end position="214"/>
    </location>
</feature>
<dbReference type="Pfam" id="PF02517">
    <property type="entry name" value="Rce1-like"/>
    <property type="match status" value="1"/>
</dbReference>
<feature type="transmembrane region" description="Helical" evidence="2">
    <location>
        <begin position="124"/>
        <end position="145"/>
    </location>
</feature>
<dbReference type="InterPro" id="IPR003675">
    <property type="entry name" value="Rce1/LyrA-like_dom"/>
</dbReference>
<dbReference type="Proteomes" id="UP000051084">
    <property type="component" value="Unassembled WGS sequence"/>
</dbReference>
<feature type="transmembrane region" description="Helical" evidence="2">
    <location>
        <begin position="12"/>
        <end position="31"/>
    </location>
</feature>
<dbReference type="STRING" id="417373.GCA_001570685_01369"/>
<dbReference type="PANTHER" id="PTHR36435:SF1">
    <property type="entry name" value="CAAX AMINO TERMINAL PROTEASE FAMILY PROTEIN"/>
    <property type="match status" value="1"/>
</dbReference>